<gene>
    <name evidence="2" type="ORF">GGX14DRAFT_545788</name>
</gene>
<comment type="caution">
    <text evidence="2">The sequence shown here is derived from an EMBL/GenBank/DDBJ whole genome shotgun (WGS) entry which is preliminary data.</text>
</comment>
<dbReference type="PROSITE" id="PS50011">
    <property type="entry name" value="PROTEIN_KINASE_DOM"/>
    <property type="match status" value="1"/>
</dbReference>
<evidence type="ECO:0000313" key="3">
    <source>
        <dbReference type="Proteomes" id="UP001219525"/>
    </source>
</evidence>
<sequence>MSEGEIRLCTLPPTALADVEALANPRDPFSLWISLVYRGRFSSESVTWTMGLGSASDGENSFVLDADPQVFGSGAGVTLRYERNRDVLECAENTALDKMLMPSFEVLTEILSHIDIKPGWRRHVEFKTLPDGSLYVVQGDAEPHPKAEILSNPVPLPSVPLSFLRTTHQLPWSPNIYLVKSVSDHPFDGVRVFKTSNGQSSLAKEVEFMVRFLDVEFFVPPSHIVVDDAGGLHGLLLDYHPASALRLVIHSAHPDTEPFVLPPAGVVPSDPPLPGPAIPWAVKLAWAVDIAASLAYLHAMKIFWGDLKTDNILLCTDGHCRLIDYCPGGRTDAWSAPEAEGILGLRWAATAEGDVFALGLVLWSIAVEVEDFERVPEFVCPQLSWDQETPDWFQTLVLSCIEHDPALRPSARSVYDTLTHELASLE</sequence>
<keyword evidence="2" id="KW-0808">Transferase</keyword>
<keyword evidence="2" id="KW-0418">Kinase</keyword>
<dbReference type="Gene3D" id="1.10.510.10">
    <property type="entry name" value="Transferase(Phosphotransferase) domain 1"/>
    <property type="match status" value="1"/>
</dbReference>
<dbReference type="AlphaFoldDB" id="A0AAD6Y2K7"/>
<protein>
    <submittedName>
        <fullName evidence="2">Kinase-like domain-containing protein</fullName>
    </submittedName>
</protein>
<name>A0AAD6Y2K7_9AGAR</name>
<dbReference type="EMBL" id="JARJCW010000086">
    <property type="protein sequence ID" value="KAJ7196124.1"/>
    <property type="molecule type" value="Genomic_DNA"/>
</dbReference>
<keyword evidence="3" id="KW-1185">Reference proteome</keyword>
<dbReference type="InterPro" id="IPR011009">
    <property type="entry name" value="Kinase-like_dom_sf"/>
</dbReference>
<dbReference type="GO" id="GO:0005524">
    <property type="term" value="F:ATP binding"/>
    <property type="evidence" value="ECO:0007669"/>
    <property type="project" value="InterPro"/>
</dbReference>
<dbReference type="Pfam" id="PF00069">
    <property type="entry name" value="Pkinase"/>
    <property type="match status" value="1"/>
</dbReference>
<proteinExistence type="predicted"/>
<dbReference type="Proteomes" id="UP001219525">
    <property type="component" value="Unassembled WGS sequence"/>
</dbReference>
<evidence type="ECO:0000259" key="1">
    <source>
        <dbReference type="PROSITE" id="PS50011"/>
    </source>
</evidence>
<dbReference type="InterPro" id="IPR000719">
    <property type="entry name" value="Prot_kinase_dom"/>
</dbReference>
<dbReference type="SUPFAM" id="SSF56112">
    <property type="entry name" value="Protein kinase-like (PK-like)"/>
    <property type="match status" value="1"/>
</dbReference>
<evidence type="ECO:0000313" key="2">
    <source>
        <dbReference type="EMBL" id="KAJ7196124.1"/>
    </source>
</evidence>
<dbReference type="SMART" id="SM00220">
    <property type="entry name" value="S_TKc"/>
    <property type="match status" value="1"/>
</dbReference>
<dbReference type="GO" id="GO:0004674">
    <property type="term" value="F:protein serine/threonine kinase activity"/>
    <property type="evidence" value="ECO:0007669"/>
    <property type="project" value="TreeGrafter"/>
</dbReference>
<accession>A0AAD6Y2K7</accession>
<organism evidence="2 3">
    <name type="scientific">Mycena pura</name>
    <dbReference type="NCBI Taxonomy" id="153505"/>
    <lineage>
        <taxon>Eukaryota</taxon>
        <taxon>Fungi</taxon>
        <taxon>Dikarya</taxon>
        <taxon>Basidiomycota</taxon>
        <taxon>Agaricomycotina</taxon>
        <taxon>Agaricomycetes</taxon>
        <taxon>Agaricomycetidae</taxon>
        <taxon>Agaricales</taxon>
        <taxon>Marasmiineae</taxon>
        <taxon>Mycenaceae</taxon>
        <taxon>Mycena</taxon>
    </lineage>
</organism>
<dbReference type="InterPro" id="IPR051681">
    <property type="entry name" value="Ser/Thr_Kinases-Pseudokinases"/>
</dbReference>
<reference evidence="2" key="1">
    <citation type="submission" date="2023-03" db="EMBL/GenBank/DDBJ databases">
        <title>Massive genome expansion in bonnet fungi (Mycena s.s.) driven by repeated elements and novel gene families across ecological guilds.</title>
        <authorList>
            <consortium name="Lawrence Berkeley National Laboratory"/>
            <person name="Harder C.B."/>
            <person name="Miyauchi S."/>
            <person name="Viragh M."/>
            <person name="Kuo A."/>
            <person name="Thoen E."/>
            <person name="Andreopoulos B."/>
            <person name="Lu D."/>
            <person name="Skrede I."/>
            <person name="Drula E."/>
            <person name="Henrissat B."/>
            <person name="Morin E."/>
            <person name="Kohler A."/>
            <person name="Barry K."/>
            <person name="LaButti K."/>
            <person name="Morin E."/>
            <person name="Salamov A."/>
            <person name="Lipzen A."/>
            <person name="Mereny Z."/>
            <person name="Hegedus B."/>
            <person name="Baldrian P."/>
            <person name="Stursova M."/>
            <person name="Weitz H."/>
            <person name="Taylor A."/>
            <person name="Grigoriev I.V."/>
            <person name="Nagy L.G."/>
            <person name="Martin F."/>
            <person name="Kauserud H."/>
        </authorList>
    </citation>
    <scope>NUCLEOTIDE SEQUENCE</scope>
    <source>
        <strain evidence="2">9144</strain>
    </source>
</reference>
<feature type="domain" description="Protein kinase" evidence="1">
    <location>
        <begin position="123"/>
        <end position="423"/>
    </location>
</feature>
<dbReference type="PANTHER" id="PTHR44329">
    <property type="entry name" value="SERINE/THREONINE-PROTEIN KINASE TNNI3K-RELATED"/>
    <property type="match status" value="1"/>
</dbReference>